<comment type="caution">
    <text evidence="2">The sequence shown here is derived from an EMBL/GenBank/DDBJ whole genome shotgun (WGS) entry which is preliminary data.</text>
</comment>
<organism evidence="2 3">
    <name type="scientific">Channa striata</name>
    <name type="common">Snakehead murrel</name>
    <name type="synonym">Ophicephalus striatus</name>
    <dbReference type="NCBI Taxonomy" id="64152"/>
    <lineage>
        <taxon>Eukaryota</taxon>
        <taxon>Metazoa</taxon>
        <taxon>Chordata</taxon>
        <taxon>Craniata</taxon>
        <taxon>Vertebrata</taxon>
        <taxon>Euteleostomi</taxon>
        <taxon>Actinopterygii</taxon>
        <taxon>Neopterygii</taxon>
        <taxon>Teleostei</taxon>
        <taxon>Neoteleostei</taxon>
        <taxon>Acanthomorphata</taxon>
        <taxon>Anabantaria</taxon>
        <taxon>Anabantiformes</taxon>
        <taxon>Channoidei</taxon>
        <taxon>Channidae</taxon>
        <taxon>Channa</taxon>
    </lineage>
</organism>
<name>A0AA88IPA9_CHASR</name>
<protein>
    <submittedName>
        <fullName evidence="2">Uncharacterized protein</fullName>
    </submittedName>
</protein>
<proteinExistence type="predicted"/>
<gene>
    <name evidence="2" type="ORF">Q5P01_025267</name>
</gene>
<feature type="compositionally biased region" description="Low complexity" evidence="1">
    <location>
        <begin position="140"/>
        <end position="156"/>
    </location>
</feature>
<sequence>MYASSTHSPYTEVAGSYDGKCSSSECSRNKPGAAKWRPEPTDCSRRRAGLIGQPQFPQFVPALPAYAVQAPVPNMYPAPAYQFPYMGVPQMAPMPQMNPPQQPAAVGAGGAMPQQLPAQPGPMPRFRRQLVRQEKVLKGTVDTQIPTPTDTTLTTLCDEQDRHENN</sequence>
<feature type="region of interest" description="Disordered" evidence="1">
    <location>
        <begin position="1"/>
        <end position="47"/>
    </location>
</feature>
<dbReference type="Proteomes" id="UP001187415">
    <property type="component" value="Unassembled WGS sequence"/>
</dbReference>
<feature type="compositionally biased region" description="Basic and acidic residues" evidence="1">
    <location>
        <begin position="36"/>
        <end position="45"/>
    </location>
</feature>
<accession>A0AA88IPA9</accession>
<reference evidence="2" key="1">
    <citation type="submission" date="2023-07" db="EMBL/GenBank/DDBJ databases">
        <title>Chromosome-level Genome Assembly of Striped Snakehead (Channa striata).</title>
        <authorList>
            <person name="Liu H."/>
        </authorList>
    </citation>
    <scope>NUCLEOTIDE SEQUENCE</scope>
    <source>
        <strain evidence="2">Gz</strain>
        <tissue evidence="2">Muscle</tissue>
    </source>
</reference>
<evidence type="ECO:0000313" key="2">
    <source>
        <dbReference type="EMBL" id="KAK2817076.1"/>
    </source>
</evidence>
<evidence type="ECO:0000313" key="3">
    <source>
        <dbReference type="Proteomes" id="UP001187415"/>
    </source>
</evidence>
<keyword evidence="3" id="KW-1185">Reference proteome</keyword>
<dbReference type="EMBL" id="JAUPFM010000021">
    <property type="protein sequence ID" value="KAK2817076.1"/>
    <property type="molecule type" value="Genomic_DNA"/>
</dbReference>
<dbReference type="AlphaFoldDB" id="A0AA88IPA9"/>
<evidence type="ECO:0000256" key="1">
    <source>
        <dbReference type="SAM" id="MobiDB-lite"/>
    </source>
</evidence>
<feature type="region of interest" description="Disordered" evidence="1">
    <location>
        <begin position="137"/>
        <end position="166"/>
    </location>
</feature>